<evidence type="ECO:0000313" key="1">
    <source>
        <dbReference type="EMBL" id="CAI8046761.1"/>
    </source>
</evidence>
<dbReference type="EMBL" id="CASHTH010003588">
    <property type="protein sequence ID" value="CAI8046761.1"/>
    <property type="molecule type" value="Genomic_DNA"/>
</dbReference>
<sequence>MNLTARRERFRAILAGDRCVHPASVFDPMSARAAEDIGFEVGMFAGSIASGTVLGAPDLIVLTLTEFAQQIHRICRAGDISLMVDADHGYGNALNVKRTVEELETAGVSCLTIEDTQLPLGFGAAGEGQLISVEEGIGKMKAALSGRQDPALVVAGRSSALRVTGLEDAIKRAKAYEDAGVDAMFLAGAQTRAEVEAVSAEVNIPLLLGGAGGELADLDFLSGAGVRVALQGHLPFAAAVKAAYDTMKSLRDGVKPADLTDTLASPELMNQLTRRDDYNQWVRTSWGRAPLLSPHQPFKPNAS</sequence>
<dbReference type="GO" id="GO:0019629">
    <property type="term" value="P:propionate catabolic process, 2-methylcitrate cycle"/>
    <property type="evidence" value="ECO:0007669"/>
    <property type="project" value="TreeGrafter"/>
</dbReference>
<dbReference type="Pfam" id="PF13714">
    <property type="entry name" value="PEP_mutase"/>
    <property type="match status" value="1"/>
</dbReference>
<name>A0AA35TGY1_GEOBA</name>
<dbReference type="Proteomes" id="UP001174909">
    <property type="component" value="Unassembled WGS sequence"/>
</dbReference>
<protein>
    <submittedName>
        <fullName evidence="1">Oxaloacetate decarboxylase</fullName>
    </submittedName>
</protein>
<evidence type="ECO:0000313" key="2">
    <source>
        <dbReference type="Proteomes" id="UP001174909"/>
    </source>
</evidence>
<dbReference type="InterPro" id="IPR040442">
    <property type="entry name" value="Pyrv_kinase-like_dom_sf"/>
</dbReference>
<dbReference type="GO" id="GO:0046421">
    <property type="term" value="F:methylisocitrate lyase activity"/>
    <property type="evidence" value="ECO:0007669"/>
    <property type="project" value="TreeGrafter"/>
</dbReference>
<proteinExistence type="predicted"/>
<accession>A0AA35TGY1</accession>
<organism evidence="1 2">
    <name type="scientific">Geodia barretti</name>
    <name type="common">Barrett's horny sponge</name>
    <dbReference type="NCBI Taxonomy" id="519541"/>
    <lineage>
        <taxon>Eukaryota</taxon>
        <taxon>Metazoa</taxon>
        <taxon>Porifera</taxon>
        <taxon>Demospongiae</taxon>
        <taxon>Heteroscleromorpha</taxon>
        <taxon>Tetractinellida</taxon>
        <taxon>Astrophorina</taxon>
        <taxon>Geodiidae</taxon>
        <taxon>Geodia</taxon>
    </lineage>
</organism>
<dbReference type="InterPro" id="IPR015813">
    <property type="entry name" value="Pyrv/PenolPyrv_kinase-like_dom"/>
</dbReference>
<dbReference type="CDD" id="cd00377">
    <property type="entry name" value="ICL_PEPM"/>
    <property type="match status" value="1"/>
</dbReference>
<comment type="caution">
    <text evidence="1">The sequence shown here is derived from an EMBL/GenBank/DDBJ whole genome shotgun (WGS) entry which is preliminary data.</text>
</comment>
<reference evidence="1" key="1">
    <citation type="submission" date="2023-03" db="EMBL/GenBank/DDBJ databases">
        <authorList>
            <person name="Steffen K."/>
            <person name="Cardenas P."/>
        </authorList>
    </citation>
    <scope>NUCLEOTIDE SEQUENCE</scope>
</reference>
<dbReference type="SUPFAM" id="SSF51621">
    <property type="entry name" value="Phosphoenolpyruvate/pyruvate domain"/>
    <property type="match status" value="1"/>
</dbReference>
<gene>
    <name evidence="1" type="ORF">GBAR_LOCUS25853</name>
</gene>
<dbReference type="Gene3D" id="3.20.20.60">
    <property type="entry name" value="Phosphoenolpyruvate-binding domains"/>
    <property type="match status" value="1"/>
</dbReference>
<dbReference type="AlphaFoldDB" id="A0AA35TGY1"/>
<dbReference type="PANTHER" id="PTHR42905">
    <property type="entry name" value="PHOSPHOENOLPYRUVATE CARBOXYLASE"/>
    <property type="match status" value="1"/>
</dbReference>
<dbReference type="InterPro" id="IPR039556">
    <property type="entry name" value="ICL/PEPM"/>
</dbReference>
<keyword evidence="2" id="KW-1185">Reference proteome</keyword>
<dbReference type="PANTHER" id="PTHR42905:SF3">
    <property type="entry name" value="OXALOACETATE DECARBOXYLASE"/>
    <property type="match status" value="1"/>
</dbReference>